<accession>A0A9P5CT38</accession>
<name>A0A9P5CT38_CRYP1</name>
<gene>
    <name evidence="1" type="ORF">M406DRAFT_325704</name>
</gene>
<dbReference type="RefSeq" id="XP_040781215.1">
    <property type="nucleotide sequence ID" value="XM_040920016.1"/>
</dbReference>
<keyword evidence="2" id="KW-1185">Reference proteome</keyword>
<sequence>MGNAPSKSPNADGYLDYGAICPDSPSSFEERDMFEDIIAEPLVASDRKPSMKSRRKSWDSVHSRDSKRISLDSAFDAAKDALDKMMPRSKSYNKIGGRPKELIGVEW</sequence>
<protein>
    <submittedName>
        <fullName evidence="1">Uncharacterized protein</fullName>
    </submittedName>
</protein>
<reference evidence="1" key="1">
    <citation type="journal article" date="2020" name="Phytopathology">
        <title>Genome sequence of the chestnut blight fungus Cryphonectria parasitica EP155: A fundamental resource for an archetypical invasive plant pathogen.</title>
        <authorList>
            <person name="Crouch J.A."/>
            <person name="Dawe A."/>
            <person name="Aerts A."/>
            <person name="Barry K."/>
            <person name="Churchill A.C.L."/>
            <person name="Grimwood J."/>
            <person name="Hillman B."/>
            <person name="Milgroom M.G."/>
            <person name="Pangilinan J."/>
            <person name="Smith M."/>
            <person name="Salamov A."/>
            <person name="Schmutz J."/>
            <person name="Yadav J."/>
            <person name="Grigoriev I.V."/>
            <person name="Nuss D."/>
        </authorList>
    </citation>
    <scope>NUCLEOTIDE SEQUENCE</scope>
    <source>
        <strain evidence="1">EP155</strain>
    </source>
</reference>
<dbReference type="Proteomes" id="UP000803844">
    <property type="component" value="Unassembled WGS sequence"/>
</dbReference>
<evidence type="ECO:0000313" key="2">
    <source>
        <dbReference type="Proteomes" id="UP000803844"/>
    </source>
</evidence>
<evidence type="ECO:0000313" key="1">
    <source>
        <dbReference type="EMBL" id="KAF3770254.1"/>
    </source>
</evidence>
<proteinExistence type="predicted"/>
<comment type="caution">
    <text evidence="1">The sequence shown here is derived from an EMBL/GenBank/DDBJ whole genome shotgun (WGS) entry which is preliminary data.</text>
</comment>
<organism evidence="1 2">
    <name type="scientific">Cryphonectria parasitica (strain ATCC 38755 / EP155)</name>
    <dbReference type="NCBI Taxonomy" id="660469"/>
    <lineage>
        <taxon>Eukaryota</taxon>
        <taxon>Fungi</taxon>
        <taxon>Dikarya</taxon>
        <taxon>Ascomycota</taxon>
        <taxon>Pezizomycotina</taxon>
        <taxon>Sordariomycetes</taxon>
        <taxon>Sordariomycetidae</taxon>
        <taxon>Diaporthales</taxon>
        <taxon>Cryphonectriaceae</taxon>
        <taxon>Cryphonectria-Endothia species complex</taxon>
        <taxon>Cryphonectria</taxon>
    </lineage>
</organism>
<dbReference type="AlphaFoldDB" id="A0A9P5CT38"/>
<dbReference type="EMBL" id="MU032344">
    <property type="protein sequence ID" value="KAF3770254.1"/>
    <property type="molecule type" value="Genomic_DNA"/>
</dbReference>
<dbReference type="GeneID" id="63837145"/>